<dbReference type="eggNOG" id="ENOG502S4S4">
    <property type="taxonomic scope" value="Eukaryota"/>
</dbReference>
<evidence type="ECO:0000256" key="1">
    <source>
        <dbReference type="ARBA" id="ARBA00009508"/>
    </source>
</evidence>
<sequence>MSNPRRLVLSLYKKLLQMGQEYPLGYQYFRIKCNGAFVRNKSETDPIKITNLLKKGEYVLGELEALYKLRKYRTLKKRYYK</sequence>
<dbReference type="AlphaFoldDB" id="A0A1X7ULU2"/>
<proteinExistence type="inferred from homology"/>
<dbReference type="GO" id="GO:0022904">
    <property type="term" value="P:respiratory electron transport chain"/>
    <property type="evidence" value="ECO:0007669"/>
    <property type="project" value="TreeGrafter"/>
</dbReference>
<comment type="similarity">
    <text evidence="1">Belongs to the complex I LYR family.</text>
</comment>
<feature type="domain" description="Complex 1 LYR protein" evidence="2">
    <location>
        <begin position="8"/>
        <end position="60"/>
    </location>
</feature>
<dbReference type="InterPro" id="IPR052000">
    <property type="entry name" value="ETFRF1"/>
</dbReference>
<reference evidence="3" key="1">
    <citation type="submission" date="2017-05" db="UniProtKB">
        <authorList>
            <consortium name="EnsemblMetazoa"/>
        </authorList>
    </citation>
    <scope>IDENTIFICATION</scope>
</reference>
<dbReference type="CDD" id="cd20265">
    <property type="entry name" value="Complex1_LYR_ETFRF1_LYRM5"/>
    <property type="match status" value="1"/>
</dbReference>
<dbReference type="PANTHER" id="PTHR21024">
    <property type="entry name" value="GROWTH HORMONE-INDUCIBLE SOLUBLE PROTEIN-RELATED"/>
    <property type="match status" value="1"/>
</dbReference>
<evidence type="ECO:0000313" key="3">
    <source>
        <dbReference type="EnsemblMetazoa" id="Aqu2.1.28469_001"/>
    </source>
</evidence>
<organism evidence="3">
    <name type="scientific">Amphimedon queenslandica</name>
    <name type="common">Sponge</name>
    <dbReference type="NCBI Taxonomy" id="400682"/>
    <lineage>
        <taxon>Eukaryota</taxon>
        <taxon>Metazoa</taxon>
        <taxon>Porifera</taxon>
        <taxon>Demospongiae</taxon>
        <taxon>Heteroscleromorpha</taxon>
        <taxon>Haplosclerida</taxon>
        <taxon>Niphatidae</taxon>
        <taxon>Amphimedon</taxon>
    </lineage>
</organism>
<dbReference type="GO" id="GO:0090324">
    <property type="term" value="P:negative regulation of oxidative phosphorylation"/>
    <property type="evidence" value="ECO:0007669"/>
    <property type="project" value="InterPro"/>
</dbReference>
<dbReference type="InParanoid" id="A0A1X7ULU2"/>
<name>A0A1X7ULU2_AMPQE</name>
<dbReference type="Pfam" id="PF05347">
    <property type="entry name" value="Complex1_LYR"/>
    <property type="match status" value="1"/>
</dbReference>
<dbReference type="STRING" id="400682.A0A1X7ULU2"/>
<dbReference type="InterPro" id="IPR008011">
    <property type="entry name" value="Complex1_LYR_dom"/>
</dbReference>
<dbReference type="FunCoup" id="A0A1X7ULU2">
    <property type="interactions" value="47"/>
</dbReference>
<evidence type="ECO:0000259" key="2">
    <source>
        <dbReference type="Pfam" id="PF05347"/>
    </source>
</evidence>
<dbReference type="EnsemblMetazoa" id="Aqu2.1.28469_001">
    <property type="protein sequence ID" value="Aqu2.1.28469_001"/>
    <property type="gene ID" value="Aqu2.1.28469"/>
</dbReference>
<dbReference type="GO" id="GO:0005739">
    <property type="term" value="C:mitochondrion"/>
    <property type="evidence" value="ECO:0007669"/>
    <property type="project" value="TreeGrafter"/>
</dbReference>
<protein>
    <recommendedName>
        <fullName evidence="2">Complex 1 LYR protein domain-containing protein</fullName>
    </recommendedName>
</protein>
<dbReference type="InterPro" id="IPR045296">
    <property type="entry name" value="Complex1_LYR_ETFRF1_LYRM5"/>
</dbReference>
<dbReference type="PANTHER" id="PTHR21024:SF0">
    <property type="entry name" value="ELECTRON TRANSFER FLAVOPROTEIN REGULATORY FACTOR 1"/>
    <property type="match status" value="1"/>
</dbReference>
<accession>A0A1X7ULU2</accession>
<dbReference type="OMA" id="RAMNQRY"/>